<evidence type="ECO:0000256" key="1">
    <source>
        <dbReference type="ARBA" id="ARBA00022485"/>
    </source>
</evidence>
<keyword evidence="4" id="KW-0408">Iron</keyword>
<feature type="chain" id="PRO_5030031407" evidence="6">
    <location>
        <begin position="20"/>
        <end position="619"/>
    </location>
</feature>
<dbReference type="EMBL" id="FQVD01000047">
    <property type="protein sequence ID" value="SHF92892.1"/>
    <property type="molecule type" value="Genomic_DNA"/>
</dbReference>
<dbReference type="SUPFAM" id="SSF51905">
    <property type="entry name" value="FAD/NAD(P)-binding domain"/>
    <property type="match status" value="1"/>
</dbReference>
<dbReference type="GO" id="GO:0046872">
    <property type="term" value="F:metal ion binding"/>
    <property type="evidence" value="ECO:0007669"/>
    <property type="project" value="UniProtKB-KW"/>
</dbReference>
<dbReference type="AlphaFoldDB" id="A0A1M5FNY8"/>
<dbReference type="Pfam" id="PF12831">
    <property type="entry name" value="FAD_oxidored"/>
    <property type="match status" value="1"/>
</dbReference>
<keyword evidence="8" id="KW-1185">Reference proteome</keyword>
<evidence type="ECO:0000256" key="2">
    <source>
        <dbReference type="ARBA" id="ARBA00022723"/>
    </source>
</evidence>
<name>A0A1M5FNY8_9BACE</name>
<dbReference type="Proteomes" id="UP000184436">
    <property type="component" value="Unassembled WGS sequence"/>
</dbReference>
<evidence type="ECO:0000256" key="5">
    <source>
        <dbReference type="ARBA" id="ARBA00023014"/>
    </source>
</evidence>
<dbReference type="InterPro" id="IPR039650">
    <property type="entry name" value="HdrA-like"/>
</dbReference>
<evidence type="ECO:0000256" key="6">
    <source>
        <dbReference type="SAM" id="SignalP"/>
    </source>
</evidence>
<dbReference type="GO" id="GO:0016491">
    <property type="term" value="F:oxidoreductase activity"/>
    <property type="evidence" value="ECO:0007669"/>
    <property type="project" value="UniProtKB-KW"/>
</dbReference>
<dbReference type="OrthoDB" id="668499at2"/>
<evidence type="ECO:0000256" key="4">
    <source>
        <dbReference type="ARBA" id="ARBA00023004"/>
    </source>
</evidence>
<keyword evidence="6" id="KW-0732">Signal</keyword>
<proteinExistence type="predicted"/>
<dbReference type="PANTHER" id="PTHR43498">
    <property type="entry name" value="FERREDOXIN:COB-COM HETERODISULFIDE REDUCTASE SUBUNIT A"/>
    <property type="match status" value="1"/>
</dbReference>
<dbReference type="Gene3D" id="3.50.50.60">
    <property type="entry name" value="FAD/NAD(P)-binding domain"/>
    <property type="match status" value="1"/>
</dbReference>
<evidence type="ECO:0000256" key="3">
    <source>
        <dbReference type="ARBA" id="ARBA00023002"/>
    </source>
</evidence>
<protein>
    <submittedName>
        <fullName evidence="7">FAD dependent oxidoreductase</fullName>
    </submittedName>
</protein>
<keyword evidence="3" id="KW-0560">Oxidoreductase</keyword>
<evidence type="ECO:0000313" key="7">
    <source>
        <dbReference type="EMBL" id="SHF92892.1"/>
    </source>
</evidence>
<keyword evidence="5" id="KW-0411">Iron-sulfur</keyword>
<dbReference type="InterPro" id="IPR036188">
    <property type="entry name" value="FAD/NAD-bd_sf"/>
</dbReference>
<reference evidence="7 8" key="1">
    <citation type="submission" date="2016-11" db="EMBL/GenBank/DDBJ databases">
        <authorList>
            <person name="Jaros S."/>
            <person name="Januszkiewicz K."/>
            <person name="Wedrychowicz H."/>
        </authorList>
    </citation>
    <scope>NUCLEOTIDE SEQUENCE [LARGE SCALE GENOMIC DNA]</scope>
    <source>
        <strain evidence="7 8">DSM 26883</strain>
    </source>
</reference>
<keyword evidence="2" id="KW-0479">Metal-binding</keyword>
<organism evidence="7 8">
    <name type="scientific">Bacteroides faecichinchillae</name>
    <dbReference type="NCBI Taxonomy" id="871325"/>
    <lineage>
        <taxon>Bacteria</taxon>
        <taxon>Pseudomonadati</taxon>
        <taxon>Bacteroidota</taxon>
        <taxon>Bacteroidia</taxon>
        <taxon>Bacteroidales</taxon>
        <taxon>Bacteroidaceae</taxon>
        <taxon>Bacteroides</taxon>
    </lineage>
</organism>
<accession>A0A1M5FNY8</accession>
<dbReference type="RefSeq" id="WP_073350389.1">
    <property type="nucleotide sequence ID" value="NZ_FQVD01000047.1"/>
</dbReference>
<gene>
    <name evidence="7" type="ORF">SAMN05444349_1473</name>
</gene>
<evidence type="ECO:0000313" key="8">
    <source>
        <dbReference type="Proteomes" id="UP000184436"/>
    </source>
</evidence>
<feature type="signal peptide" evidence="6">
    <location>
        <begin position="1"/>
        <end position="19"/>
    </location>
</feature>
<dbReference type="GO" id="GO:0051539">
    <property type="term" value="F:4 iron, 4 sulfur cluster binding"/>
    <property type="evidence" value="ECO:0007669"/>
    <property type="project" value="UniProtKB-KW"/>
</dbReference>
<keyword evidence="1" id="KW-0004">4Fe-4S</keyword>
<dbReference type="PANTHER" id="PTHR43498:SF1">
    <property type="entry name" value="COB--COM HETERODISULFIDE REDUCTASE IRON-SULFUR SUBUNIT A"/>
    <property type="match status" value="1"/>
</dbReference>
<dbReference type="STRING" id="871325.SAMN05444349_1473"/>
<sequence length="619" mass="70075">MRRLYTLSILLLLSWGISAQNSYDLVIVGGNPGGIMAAIAAAREGKTSVILERTSHVGGLPVNGLGATDIATRQATTGLFSEFTSRVKQYYIDRYGDKSQQVKDCSDGFHFEPLVAAHVYKQMLEEHKDKINVFLLRQFDAEDKNISLRDGRIESIRILNRETGQNETYFGKIFIDATYEGDLGAAAGVPFRVGRESREEFGEPGAGRTYEYWKSLPAEGSTGQADNAVQAYNYRLCLTDDPAKRIAFPKPKSYNRKEYVSLIEDVWTGRNTQRVMAEVTDEMMEENRRHIAGGNRSKLPGDSWGIWKLSSLVKLPNRKADGNNQHAAFLSTDLPEENWPWPTSSWEWRDKFAERLRDYTLGLFWFAQNDSELPEHFRKEISQWGLAKDEYEDNGYFPRQVYVREGRRFEGVYFFTAKDALPVSPGKRPPLHSGSVTASHYALDSHAARKRETGRVHLDGFISYPTAVYTVPLGVILPRKVDNLLLPVPVSGSHIGFSTLRMEPCWMALGQAAGITASLAIDRKTSVRAVDIAILQDILIREKATLIYYRDVRPEDKDFPMVQYLGLRGYLNEWDADLQKVVDEATLRNWEKLCGFKLKAISGKTLRGEALKEIFNIRQ</sequence>